<proteinExistence type="predicted"/>
<evidence type="ECO:0000313" key="2">
    <source>
        <dbReference type="EMBL" id="NNG36339.1"/>
    </source>
</evidence>
<sequence length="197" mass="20900">MAEKYAVAITFDDNAKTFQAFSELQNAGGVGITAAAIVDRAEDGRFSIPEQTDSKWGAGLASGSIIGMLVGVLGGPLGMLLGWGVGATTGALVDASRMDKGDDAIAAFSELIKPGHNAIIAETEEASTEPLDAFVAQAGGTLIRQPLDEVIDELEAQQAAAEAAAKAAREEMRKQKKQERKEDRDKRFDELKKKLHL</sequence>
<comment type="caution">
    <text evidence="2">The sequence shown here is derived from an EMBL/GenBank/DDBJ whole genome shotgun (WGS) entry which is preliminary data.</text>
</comment>
<feature type="region of interest" description="Disordered" evidence="1">
    <location>
        <begin position="162"/>
        <end position="197"/>
    </location>
</feature>
<evidence type="ECO:0000256" key="1">
    <source>
        <dbReference type="SAM" id="MobiDB-lite"/>
    </source>
</evidence>
<dbReference type="AlphaFoldDB" id="A0A849A707"/>
<protein>
    <submittedName>
        <fullName evidence="2">DUF1269 domain-containing protein</fullName>
    </submittedName>
</protein>
<dbReference type="Proteomes" id="UP000562984">
    <property type="component" value="Unassembled WGS sequence"/>
</dbReference>
<dbReference type="Pfam" id="PF06897">
    <property type="entry name" value="DUF1269"/>
    <property type="match status" value="1"/>
</dbReference>
<evidence type="ECO:0000313" key="3">
    <source>
        <dbReference type="Proteomes" id="UP000562984"/>
    </source>
</evidence>
<accession>A0A849A707</accession>
<dbReference type="EMBL" id="JABEND010000006">
    <property type="protein sequence ID" value="NNG36339.1"/>
    <property type="molecule type" value="Genomic_DNA"/>
</dbReference>
<dbReference type="InterPro" id="IPR009200">
    <property type="entry name" value="DUF1269_membrane"/>
</dbReference>
<gene>
    <name evidence="2" type="ORF">HKD39_11575</name>
</gene>
<reference evidence="2 3" key="1">
    <citation type="submission" date="2020-05" db="EMBL/GenBank/DDBJ databases">
        <title>Nakamurella sp. DB0629 isolated from air conditioner.</title>
        <authorList>
            <person name="Kim D.H."/>
            <person name="Kim D.-U."/>
        </authorList>
    </citation>
    <scope>NUCLEOTIDE SEQUENCE [LARGE SCALE GENOMIC DNA]</scope>
    <source>
        <strain evidence="2 3">DB0629</strain>
    </source>
</reference>
<organism evidence="2 3">
    <name type="scientific">Nakamurella aerolata</name>
    <dbReference type="NCBI Taxonomy" id="1656892"/>
    <lineage>
        <taxon>Bacteria</taxon>
        <taxon>Bacillati</taxon>
        <taxon>Actinomycetota</taxon>
        <taxon>Actinomycetes</taxon>
        <taxon>Nakamurellales</taxon>
        <taxon>Nakamurellaceae</taxon>
        <taxon>Nakamurella</taxon>
    </lineage>
</organism>
<name>A0A849A707_9ACTN</name>
<dbReference type="RefSeq" id="WP_171200040.1">
    <property type="nucleotide sequence ID" value="NZ_JABEND010000006.1"/>
</dbReference>
<feature type="compositionally biased region" description="Basic and acidic residues" evidence="1">
    <location>
        <begin position="167"/>
        <end position="197"/>
    </location>
</feature>
<keyword evidence="3" id="KW-1185">Reference proteome</keyword>